<dbReference type="InterPro" id="IPR001128">
    <property type="entry name" value="Cyt_P450"/>
</dbReference>
<keyword evidence="3" id="KW-0349">Heme</keyword>
<dbReference type="Pfam" id="PF00067">
    <property type="entry name" value="p450"/>
    <property type="match status" value="1"/>
</dbReference>
<dbReference type="AlphaFoldDB" id="A0A8T2DKC1"/>
<dbReference type="OrthoDB" id="2789670at2759"/>
<gene>
    <name evidence="9" type="ORF">ISN44_As05g029990</name>
</gene>
<evidence type="ECO:0000256" key="7">
    <source>
        <dbReference type="ARBA" id="ARBA00023033"/>
    </source>
</evidence>
<dbReference type="EMBL" id="JAEFBJ010000005">
    <property type="protein sequence ID" value="KAG7610882.1"/>
    <property type="molecule type" value="Genomic_DNA"/>
</dbReference>
<evidence type="ECO:0000256" key="2">
    <source>
        <dbReference type="ARBA" id="ARBA00010617"/>
    </source>
</evidence>
<evidence type="ECO:0000256" key="1">
    <source>
        <dbReference type="ARBA" id="ARBA00001971"/>
    </source>
</evidence>
<evidence type="ECO:0000256" key="3">
    <source>
        <dbReference type="ARBA" id="ARBA00022617"/>
    </source>
</evidence>
<keyword evidence="7" id="KW-0503">Monooxygenase</keyword>
<sequence>MFDDSTSMLAFILGLLLLSLTMKRKETKKTMLMTSHTRNLSLPPGPKSWPLVGNLPEILGRNKPVFRWIHSLMEELNTDIACIRLANTHVIPVTSPRIAREILKKQDSVFAIRPLTMGTEYCSRGYLTIAVQSQGEQWKKMRRVVASHVTSKKSFKLMLEKRTEEADNLVRYINNRCVKNRGNGNGLAVIDLRFVVRQYSGNVARKMMFGIRHFGKGSEDESGPGSEEIEHVESLFTVLTHLYAFALSDYVPWLRFLDLEGHEKVVADAMRNVSKYNDPFVDERLMQWRNGKMKEPQDFLDMFIMAKDTNGKPTLSEEEIKAQVTELMLATVDNPSNAAEWAMAEMINEPSIMQKAVEEIDRSNLRESVCEETFRLHPVAPFNLPHMSTADAVVDGYFIPKGSHMLISRMGIGRNPNVWDKPLKFNPERHLGNNSSMTYMLLARLIQGFTWSPVPGESKIDISESKSDLFMAKPLHAVATPRLDPHVYPT</sequence>
<evidence type="ECO:0000256" key="4">
    <source>
        <dbReference type="ARBA" id="ARBA00022723"/>
    </source>
</evidence>
<dbReference type="Gene3D" id="1.10.630.10">
    <property type="entry name" value="Cytochrome P450"/>
    <property type="match status" value="1"/>
</dbReference>
<feature type="signal peptide" evidence="8">
    <location>
        <begin position="1"/>
        <end position="27"/>
    </location>
</feature>
<reference evidence="9 10" key="1">
    <citation type="submission" date="2020-12" db="EMBL/GenBank/DDBJ databases">
        <title>Concerted genomic and epigenomic changes stabilize Arabidopsis allopolyploids.</title>
        <authorList>
            <person name="Chen Z."/>
        </authorList>
    </citation>
    <scope>NUCLEOTIDE SEQUENCE [LARGE SCALE GENOMIC DNA]</scope>
    <source>
        <strain evidence="9">As9502</strain>
        <tissue evidence="9">Leaf</tissue>
    </source>
</reference>
<evidence type="ECO:0000256" key="6">
    <source>
        <dbReference type="ARBA" id="ARBA00023004"/>
    </source>
</evidence>
<dbReference type="SUPFAM" id="SSF48264">
    <property type="entry name" value="Cytochrome P450"/>
    <property type="match status" value="1"/>
</dbReference>
<dbReference type="PANTHER" id="PTHR47944:SF4">
    <property type="entry name" value="OS09G0441700 PROTEIN"/>
    <property type="match status" value="1"/>
</dbReference>
<accession>A0A8T2DKC1</accession>
<dbReference type="InterPro" id="IPR002401">
    <property type="entry name" value="Cyt_P450_E_grp-I"/>
</dbReference>
<dbReference type="Proteomes" id="UP000694251">
    <property type="component" value="Chromosome 5"/>
</dbReference>
<keyword evidence="6" id="KW-0408">Iron</keyword>
<keyword evidence="4" id="KW-0479">Metal-binding</keyword>
<comment type="cofactor">
    <cofactor evidence="1">
        <name>heme</name>
        <dbReference type="ChEBI" id="CHEBI:30413"/>
    </cofactor>
</comment>
<keyword evidence="8" id="KW-0732">Signal</keyword>
<proteinExistence type="inferred from homology"/>
<evidence type="ECO:0000256" key="8">
    <source>
        <dbReference type="SAM" id="SignalP"/>
    </source>
</evidence>
<feature type="chain" id="PRO_5035948004" evidence="8">
    <location>
        <begin position="28"/>
        <end position="490"/>
    </location>
</feature>
<dbReference type="GO" id="GO:0016705">
    <property type="term" value="F:oxidoreductase activity, acting on paired donors, with incorporation or reduction of molecular oxygen"/>
    <property type="evidence" value="ECO:0007669"/>
    <property type="project" value="InterPro"/>
</dbReference>
<dbReference type="GO" id="GO:0020037">
    <property type="term" value="F:heme binding"/>
    <property type="evidence" value="ECO:0007669"/>
    <property type="project" value="InterPro"/>
</dbReference>
<organism evidence="9 10">
    <name type="scientific">Arabidopsis suecica</name>
    <name type="common">Swedish thale-cress</name>
    <name type="synonym">Cardaminopsis suecica</name>
    <dbReference type="NCBI Taxonomy" id="45249"/>
    <lineage>
        <taxon>Eukaryota</taxon>
        <taxon>Viridiplantae</taxon>
        <taxon>Streptophyta</taxon>
        <taxon>Embryophyta</taxon>
        <taxon>Tracheophyta</taxon>
        <taxon>Spermatophyta</taxon>
        <taxon>Magnoliopsida</taxon>
        <taxon>eudicotyledons</taxon>
        <taxon>Gunneridae</taxon>
        <taxon>Pentapetalae</taxon>
        <taxon>rosids</taxon>
        <taxon>malvids</taxon>
        <taxon>Brassicales</taxon>
        <taxon>Brassicaceae</taxon>
        <taxon>Camelineae</taxon>
        <taxon>Arabidopsis</taxon>
    </lineage>
</organism>
<evidence type="ECO:0000313" key="9">
    <source>
        <dbReference type="EMBL" id="KAG7610882.1"/>
    </source>
</evidence>
<comment type="caution">
    <text evidence="9">The sequence shown here is derived from an EMBL/GenBank/DDBJ whole genome shotgun (WGS) entry which is preliminary data.</text>
</comment>
<keyword evidence="10" id="KW-1185">Reference proteome</keyword>
<dbReference type="InterPro" id="IPR036396">
    <property type="entry name" value="Cyt_P450_sf"/>
</dbReference>
<protein>
    <submittedName>
        <fullName evidence="9">Cytochrome P450 superfamily</fullName>
    </submittedName>
</protein>
<dbReference type="GO" id="GO:0044550">
    <property type="term" value="P:secondary metabolite biosynthetic process"/>
    <property type="evidence" value="ECO:0007669"/>
    <property type="project" value="UniProtKB-ARBA"/>
</dbReference>
<dbReference type="PRINTS" id="PR00463">
    <property type="entry name" value="EP450I"/>
</dbReference>
<dbReference type="PANTHER" id="PTHR47944">
    <property type="entry name" value="CYTOCHROME P450 98A9"/>
    <property type="match status" value="1"/>
</dbReference>
<evidence type="ECO:0000313" key="10">
    <source>
        <dbReference type="Proteomes" id="UP000694251"/>
    </source>
</evidence>
<dbReference type="GO" id="GO:0004497">
    <property type="term" value="F:monooxygenase activity"/>
    <property type="evidence" value="ECO:0007669"/>
    <property type="project" value="UniProtKB-KW"/>
</dbReference>
<keyword evidence="5" id="KW-0560">Oxidoreductase</keyword>
<dbReference type="GO" id="GO:0005506">
    <property type="term" value="F:iron ion binding"/>
    <property type="evidence" value="ECO:0007669"/>
    <property type="project" value="InterPro"/>
</dbReference>
<name>A0A8T2DKC1_ARASU</name>
<comment type="similarity">
    <text evidence="2">Belongs to the cytochrome P450 family.</text>
</comment>
<evidence type="ECO:0000256" key="5">
    <source>
        <dbReference type="ARBA" id="ARBA00023002"/>
    </source>
</evidence>